<evidence type="ECO:0000259" key="11">
    <source>
        <dbReference type="PROSITE" id="PS50109"/>
    </source>
</evidence>
<keyword evidence="10" id="KW-1133">Transmembrane helix</keyword>
<evidence type="ECO:0000256" key="10">
    <source>
        <dbReference type="SAM" id="Phobius"/>
    </source>
</evidence>
<dbReference type="GO" id="GO:0005524">
    <property type="term" value="F:ATP binding"/>
    <property type="evidence" value="ECO:0007669"/>
    <property type="project" value="UniProtKB-KW"/>
</dbReference>
<dbReference type="InterPro" id="IPR050980">
    <property type="entry name" value="2C_sensor_his_kinase"/>
</dbReference>
<proteinExistence type="predicted"/>
<evidence type="ECO:0000313" key="12">
    <source>
        <dbReference type="EMBL" id="MEM5535756.1"/>
    </source>
</evidence>
<feature type="transmembrane region" description="Helical" evidence="10">
    <location>
        <begin position="82"/>
        <end position="106"/>
    </location>
</feature>
<dbReference type="InterPro" id="IPR036890">
    <property type="entry name" value="HATPase_C_sf"/>
</dbReference>
<name>A0ABU9TQV1_9GAMM</name>
<evidence type="ECO:0000256" key="9">
    <source>
        <dbReference type="ARBA" id="ARBA00022840"/>
    </source>
</evidence>
<feature type="transmembrane region" description="Helical" evidence="10">
    <location>
        <begin position="115"/>
        <end position="134"/>
    </location>
</feature>
<keyword evidence="10" id="KW-0812">Transmembrane</keyword>
<dbReference type="Proteomes" id="UP001449225">
    <property type="component" value="Unassembled WGS sequence"/>
</dbReference>
<evidence type="ECO:0000256" key="2">
    <source>
        <dbReference type="ARBA" id="ARBA00004651"/>
    </source>
</evidence>
<dbReference type="SUPFAM" id="SSF55874">
    <property type="entry name" value="ATPase domain of HSP90 chaperone/DNA topoisomerase II/histidine kinase"/>
    <property type="match status" value="1"/>
</dbReference>
<comment type="caution">
    <text evidence="12">The sequence shown here is derived from an EMBL/GenBank/DDBJ whole genome shotgun (WGS) entry which is preliminary data.</text>
</comment>
<dbReference type="PRINTS" id="PR00344">
    <property type="entry name" value="BCTRLSENSOR"/>
</dbReference>
<feature type="transmembrane region" description="Helical" evidence="10">
    <location>
        <begin position="154"/>
        <end position="175"/>
    </location>
</feature>
<keyword evidence="7" id="KW-0547">Nucleotide-binding</keyword>
<dbReference type="InterPro" id="IPR003594">
    <property type="entry name" value="HATPase_dom"/>
</dbReference>
<keyword evidence="6" id="KW-0808">Transferase</keyword>
<dbReference type="InterPro" id="IPR003661">
    <property type="entry name" value="HisK_dim/P_dom"/>
</dbReference>
<dbReference type="Gene3D" id="3.30.565.10">
    <property type="entry name" value="Histidine kinase-like ATPase, C-terminal domain"/>
    <property type="match status" value="1"/>
</dbReference>
<dbReference type="RefSeq" id="WP_342853913.1">
    <property type="nucleotide sequence ID" value="NZ_JBBMRA010000003.1"/>
</dbReference>
<dbReference type="Pfam" id="PF02518">
    <property type="entry name" value="HATPase_c"/>
    <property type="match status" value="1"/>
</dbReference>
<protein>
    <recommendedName>
        <fullName evidence="3">histidine kinase</fullName>
        <ecNumber evidence="3">2.7.13.3</ecNumber>
    </recommendedName>
</protein>
<feature type="transmembrane region" description="Helical" evidence="10">
    <location>
        <begin position="12"/>
        <end position="33"/>
    </location>
</feature>
<evidence type="ECO:0000256" key="3">
    <source>
        <dbReference type="ARBA" id="ARBA00012438"/>
    </source>
</evidence>
<dbReference type="PANTHER" id="PTHR44936">
    <property type="entry name" value="SENSOR PROTEIN CREC"/>
    <property type="match status" value="1"/>
</dbReference>
<accession>A0ABU9TQV1</accession>
<keyword evidence="9 12" id="KW-0067">ATP-binding</keyword>
<reference evidence="12 13" key="1">
    <citation type="submission" date="2024-03" db="EMBL/GenBank/DDBJ databases">
        <title>Community enrichment and isolation of bacterial strains for fucoidan degradation.</title>
        <authorList>
            <person name="Sichert A."/>
        </authorList>
    </citation>
    <scope>NUCLEOTIDE SEQUENCE [LARGE SCALE GENOMIC DNA]</scope>
    <source>
        <strain evidence="12 13">AS76</strain>
    </source>
</reference>
<keyword evidence="10" id="KW-0472">Membrane</keyword>
<evidence type="ECO:0000256" key="4">
    <source>
        <dbReference type="ARBA" id="ARBA00022475"/>
    </source>
</evidence>
<keyword evidence="8" id="KW-0418">Kinase</keyword>
<dbReference type="InterPro" id="IPR004358">
    <property type="entry name" value="Sig_transdc_His_kin-like_C"/>
</dbReference>
<sequence>MANHRENLLQLSYIRSVTLFGQCLAVIFAIYGLHADLNVWKISSTLGTLAFLNLITYARLFSPWPVTEPEFFTQLIAEMSLYGALLFHMGGATNPFIFLLLVPLIIASATLSKRYVWLIAVMIVAIYSSLLFYYEPILKLSNSHQHRIMELFDIHIVGMWINFLLTVLVITYFIVRMRQSMQQQQDKLEQEREKHIHDQQLLSLATMAAGTAHELGTPLSTMQVLLKELEHEHQHTPDLLEDLQLLYQQTEVCATRLKQMTQSVKEEHSTTQWLPATELIEATLEQLMVQRPDVSQTYTVMGLGEPPYLSCTTSLKQSLLNLINNAADANPKDLQIELDWDQQQTYFRIHDWGPGISLEQSDNLGKPFITTKGKGLGIGLFLTATTLARYDGDVRLYNHPEGGTLTEVTLPIRQKND</sequence>
<dbReference type="SMART" id="SM00387">
    <property type="entry name" value="HATPase_c"/>
    <property type="match status" value="1"/>
</dbReference>
<feature type="domain" description="Histidine kinase" evidence="11">
    <location>
        <begin position="210"/>
        <end position="414"/>
    </location>
</feature>
<keyword evidence="5" id="KW-0597">Phosphoprotein</keyword>
<evidence type="ECO:0000256" key="5">
    <source>
        <dbReference type="ARBA" id="ARBA00022553"/>
    </source>
</evidence>
<keyword evidence="13" id="KW-1185">Reference proteome</keyword>
<evidence type="ECO:0000256" key="1">
    <source>
        <dbReference type="ARBA" id="ARBA00000085"/>
    </source>
</evidence>
<evidence type="ECO:0000256" key="7">
    <source>
        <dbReference type="ARBA" id="ARBA00022741"/>
    </source>
</evidence>
<evidence type="ECO:0000256" key="6">
    <source>
        <dbReference type="ARBA" id="ARBA00022679"/>
    </source>
</evidence>
<dbReference type="CDD" id="cd00082">
    <property type="entry name" value="HisKA"/>
    <property type="match status" value="1"/>
</dbReference>
<dbReference type="SUPFAM" id="SSF47384">
    <property type="entry name" value="Homodimeric domain of signal transducing histidine kinase"/>
    <property type="match status" value="1"/>
</dbReference>
<dbReference type="Gene3D" id="1.10.287.130">
    <property type="match status" value="1"/>
</dbReference>
<dbReference type="InterPro" id="IPR036097">
    <property type="entry name" value="HisK_dim/P_sf"/>
</dbReference>
<evidence type="ECO:0000313" key="13">
    <source>
        <dbReference type="Proteomes" id="UP001449225"/>
    </source>
</evidence>
<dbReference type="InterPro" id="IPR005467">
    <property type="entry name" value="His_kinase_dom"/>
</dbReference>
<dbReference type="EMBL" id="JBBMRA010000003">
    <property type="protein sequence ID" value="MEM5535756.1"/>
    <property type="molecule type" value="Genomic_DNA"/>
</dbReference>
<keyword evidence="4" id="KW-1003">Cell membrane</keyword>
<dbReference type="PROSITE" id="PS50109">
    <property type="entry name" value="HIS_KIN"/>
    <property type="match status" value="1"/>
</dbReference>
<dbReference type="EC" id="2.7.13.3" evidence="3"/>
<evidence type="ECO:0000256" key="8">
    <source>
        <dbReference type="ARBA" id="ARBA00022777"/>
    </source>
</evidence>
<organism evidence="12 13">
    <name type="scientific">Neptuniibacter pectenicola</name>
    <dbReference type="NCBI Taxonomy" id="1806669"/>
    <lineage>
        <taxon>Bacteria</taxon>
        <taxon>Pseudomonadati</taxon>
        <taxon>Pseudomonadota</taxon>
        <taxon>Gammaproteobacteria</taxon>
        <taxon>Oceanospirillales</taxon>
        <taxon>Oceanospirillaceae</taxon>
        <taxon>Neptuniibacter</taxon>
    </lineage>
</organism>
<comment type="subcellular location">
    <subcellularLocation>
        <location evidence="2">Cell membrane</location>
        <topology evidence="2">Multi-pass membrane protein</topology>
    </subcellularLocation>
</comment>
<dbReference type="PANTHER" id="PTHR44936:SF10">
    <property type="entry name" value="SENSOR PROTEIN RSTB"/>
    <property type="match status" value="1"/>
</dbReference>
<comment type="catalytic activity">
    <reaction evidence="1">
        <text>ATP + protein L-histidine = ADP + protein N-phospho-L-histidine.</text>
        <dbReference type="EC" id="2.7.13.3"/>
    </reaction>
</comment>
<gene>
    <name evidence="12" type="ORF">WNY58_05045</name>
</gene>